<evidence type="ECO:0000313" key="1">
    <source>
        <dbReference type="EMBL" id="KAK3779886.1"/>
    </source>
</evidence>
<name>A0AAE1A3C4_9GAST</name>
<gene>
    <name evidence="1" type="ORF">RRG08_020231</name>
</gene>
<dbReference type="AlphaFoldDB" id="A0AAE1A3C4"/>
<dbReference type="Proteomes" id="UP001283361">
    <property type="component" value="Unassembled WGS sequence"/>
</dbReference>
<sequence>MTRHLIQSAKRSFTAILRSREKSKASDIVRKGYRLHEATETRRLSGWVTGFMKPQRHGDFLVGLQAS</sequence>
<keyword evidence="2" id="KW-1185">Reference proteome</keyword>
<protein>
    <submittedName>
        <fullName evidence="1">Uncharacterized protein</fullName>
    </submittedName>
</protein>
<reference evidence="1" key="1">
    <citation type="journal article" date="2023" name="G3 (Bethesda)">
        <title>A reference genome for the long-term kleptoplast-retaining sea slug Elysia crispata morphotype clarki.</title>
        <authorList>
            <person name="Eastman K.E."/>
            <person name="Pendleton A.L."/>
            <person name="Shaikh M.A."/>
            <person name="Suttiyut T."/>
            <person name="Ogas R."/>
            <person name="Tomko P."/>
            <person name="Gavelis G."/>
            <person name="Widhalm J.R."/>
            <person name="Wisecaver J.H."/>
        </authorList>
    </citation>
    <scope>NUCLEOTIDE SEQUENCE</scope>
    <source>
        <strain evidence="1">ECLA1</strain>
    </source>
</reference>
<comment type="caution">
    <text evidence="1">The sequence shown here is derived from an EMBL/GenBank/DDBJ whole genome shotgun (WGS) entry which is preliminary data.</text>
</comment>
<proteinExistence type="predicted"/>
<evidence type="ECO:0000313" key="2">
    <source>
        <dbReference type="Proteomes" id="UP001283361"/>
    </source>
</evidence>
<dbReference type="EMBL" id="JAWDGP010002798">
    <property type="protein sequence ID" value="KAK3779886.1"/>
    <property type="molecule type" value="Genomic_DNA"/>
</dbReference>
<accession>A0AAE1A3C4</accession>
<organism evidence="1 2">
    <name type="scientific">Elysia crispata</name>
    <name type="common">lettuce slug</name>
    <dbReference type="NCBI Taxonomy" id="231223"/>
    <lineage>
        <taxon>Eukaryota</taxon>
        <taxon>Metazoa</taxon>
        <taxon>Spiralia</taxon>
        <taxon>Lophotrochozoa</taxon>
        <taxon>Mollusca</taxon>
        <taxon>Gastropoda</taxon>
        <taxon>Heterobranchia</taxon>
        <taxon>Euthyneura</taxon>
        <taxon>Panpulmonata</taxon>
        <taxon>Sacoglossa</taxon>
        <taxon>Placobranchoidea</taxon>
        <taxon>Plakobranchidae</taxon>
        <taxon>Elysia</taxon>
    </lineage>
</organism>